<keyword evidence="2" id="KW-1185">Reference proteome</keyword>
<evidence type="ECO:0000313" key="2">
    <source>
        <dbReference type="Proteomes" id="UP000199452"/>
    </source>
</evidence>
<evidence type="ECO:0008006" key="3">
    <source>
        <dbReference type="Google" id="ProtNLM"/>
    </source>
</evidence>
<dbReference type="PROSITE" id="PS51257">
    <property type="entry name" value="PROKAR_LIPOPROTEIN"/>
    <property type="match status" value="1"/>
</dbReference>
<dbReference type="Proteomes" id="UP000199452">
    <property type="component" value="Unassembled WGS sequence"/>
</dbReference>
<dbReference type="AlphaFoldDB" id="A0A1G6Q926"/>
<dbReference type="SUPFAM" id="SSF55486">
    <property type="entry name" value="Metalloproteases ('zincins'), catalytic domain"/>
    <property type="match status" value="1"/>
</dbReference>
<name>A0A1G6Q926_9BACT</name>
<sequence length="684" mass="78001">MIKRLLIIALPAILILSGCEQKKTDPQQTPQGMDQKVVRKVIDSLVVNYGQDQKSVITKGVSQVATLWRSKDGSETEFTTFCVNNYQGNTEAKEVLFSRLARNFEILGGYYSKINKELLKPLQLDNGQEATPIDELFGAFNPSAHLTDDMFGNRIAFIAMLNFPFYSLTEKTELGPKWNRHEWAYARLGDMFSSRVPAEIQQNASDKLTAADTYISNYNIFMGNLVDKDGKTSFPKELKLITHWGLRDELKSQYANKEIGIKNQEMIYQVMKRIIDQTIPTQVISKNDYTWNPFDNIITKDGKVAEVIPENDQRYQVLLDNFKAMQAIDNFSPDYPTYIQRKFEQEMEIPQADVEKIFIEFVSSPVILDMAKLISSRLGRPLKPYDIWYNGFKSRGIMTEEMLTAMTKKKYPNTAAIEKDLPNLLKQLGFKKDKAEFIASRIRVESSRGAGHAWGTEMRGDVSLLRTRVGASGMDYKGYNIAVHEFGHNVEQTITTEFVDNYMMSDVPNTAFTEALAFIFQKRDLELLGIKAKDKDKMNMMALDNAWACYEIMGVSLVDMNVWKWLYAHPEATAPELKDAVISIAKEVWNKYYANVFGSKDEPILAIYSHMIDNPLYLSAYPIGHLIDFQVEQQLEGNNFAEEVTRMYSQGRLIPQLWMKGAVNSELSSTPTLKAAEKALKEVK</sequence>
<dbReference type="RefSeq" id="WP_092439902.1">
    <property type="nucleotide sequence ID" value="NZ_FMYP01000059.1"/>
</dbReference>
<reference evidence="1 2" key="1">
    <citation type="submission" date="2016-09" db="EMBL/GenBank/DDBJ databases">
        <authorList>
            <person name="Capua I."/>
            <person name="De Benedictis P."/>
            <person name="Joannis T."/>
            <person name="Lombin L.H."/>
            <person name="Cattoli G."/>
        </authorList>
    </citation>
    <scope>NUCLEOTIDE SEQUENCE [LARGE SCALE GENOMIC DNA]</scope>
    <source>
        <strain evidence="1 2">A7P-90m</strain>
    </source>
</reference>
<gene>
    <name evidence="1" type="ORF">SAMN05216323_105910</name>
</gene>
<dbReference type="EMBL" id="FMYP01000059">
    <property type="protein sequence ID" value="SDC89012.1"/>
    <property type="molecule type" value="Genomic_DNA"/>
</dbReference>
<dbReference type="OrthoDB" id="1013043at2"/>
<organism evidence="1 2">
    <name type="scientific">Williamwhitmania taraxaci</name>
    <dbReference type="NCBI Taxonomy" id="1640674"/>
    <lineage>
        <taxon>Bacteria</taxon>
        <taxon>Pseudomonadati</taxon>
        <taxon>Bacteroidota</taxon>
        <taxon>Bacteroidia</taxon>
        <taxon>Bacteroidales</taxon>
        <taxon>Williamwhitmaniaceae</taxon>
        <taxon>Williamwhitmania</taxon>
    </lineage>
</organism>
<evidence type="ECO:0000313" key="1">
    <source>
        <dbReference type="EMBL" id="SDC89012.1"/>
    </source>
</evidence>
<dbReference type="STRING" id="1640674.SAMN05216323_105910"/>
<proteinExistence type="predicted"/>
<protein>
    <recommendedName>
        <fullName evidence="3">Oligoendopeptidase F</fullName>
    </recommendedName>
</protein>
<accession>A0A1G6Q926</accession>